<keyword evidence="3" id="KW-1185">Reference proteome</keyword>
<feature type="compositionally biased region" description="Low complexity" evidence="1">
    <location>
        <begin position="30"/>
        <end position="42"/>
    </location>
</feature>
<reference evidence="2" key="1">
    <citation type="submission" date="2021-06" db="EMBL/GenBank/DDBJ databases">
        <authorList>
            <person name="Hodson N. C."/>
            <person name="Mongue J. A."/>
            <person name="Jaron S. K."/>
        </authorList>
    </citation>
    <scope>NUCLEOTIDE SEQUENCE</scope>
</reference>
<organism evidence="2 3">
    <name type="scientific">Allacma fusca</name>
    <dbReference type="NCBI Taxonomy" id="39272"/>
    <lineage>
        <taxon>Eukaryota</taxon>
        <taxon>Metazoa</taxon>
        <taxon>Ecdysozoa</taxon>
        <taxon>Arthropoda</taxon>
        <taxon>Hexapoda</taxon>
        <taxon>Collembola</taxon>
        <taxon>Symphypleona</taxon>
        <taxon>Sminthuridae</taxon>
        <taxon>Allacma</taxon>
    </lineage>
</organism>
<evidence type="ECO:0000313" key="2">
    <source>
        <dbReference type="EMBL" id="CAG7719473.1"/>
    </source>
</evidence>
<feature type="region of interest" description="Disordered" evidence="1">
    <location>
        <begin position="22"/>
        <end position="45"/>
    </location>
</feature>
<dbReference type="Proteomes" id="UP000708208">
    <property type="component" value="Unassembled WGS sequence"/>
</dbReference>
<proteinExistence type="predicted"/>
<gene>
    <name evidence="2" type="ORF">AFUS01_LOCUS8797</name>
</gene>
<dbReference type="EMBL" id="CAJVCH010061625">
    <property type="protein sequence ID" value="CAG7719473.1"/>
    <property type="molecule type" value="Genomic_DNA"/>
</dbReference>
<evidence type="ECO:0000313" key="3">
    <source>
        <dbReference type="Proteomes" id="UP000708208"/>
    </source>
</evidence>
<comment type="caution">
    <text evidence="2">The sequence shown here is derived from an EMBL/GenBank/DDBJ whole genome shotgun (WGS) entry which is preliminary data.</text>
</comment>
<sequence>MDTGTFLGLLRVVETKKDPCSGVTKPEEWSAVPPGGSSSASVNPESLCDHTKPKYYQLPRINAVHTQGCFQTELRSIN</sequence>
<name>A0A8J2JFX7_9HEXA</name>
<evidence type="ECO:0000256" key="1">
    <source>
        <dbReference type="SAM" id="MobiDB-lite"/>
    </source>
</evidence>
<dbReference type="AlphaFoldDB" id="A0A8J2JFX7"/>
<protein>
    <submittedName>
        <fullName evidence="2">Uncharacterized protein</fullName>
    </submittedName>
</protein>
<accession>A0A8J2JFX7</accession>